<name>L1IQ23_GUITC</name>
<reference evidence="4" key="2">
    <citation type="submission" date="2012-11" db="EMBL/GenBank/DDBJ databases">
        <authorList>
            <person name="Kuo A."/>
            <person name="Curtis B.A."/>
            <person name="Tanifuji G."/>
            <person name="Burki F."/>
            <person name="Gruber A."/>
            <person name="Irimia M."/>
            <person name="Maruyama S."/>
            <person name="Arias M.C."/>
            <person name="Ball S.G."/>
            <person name="Gile G.H."/>
            <person name="Hirakawa Y."/>
            <person name="Hopkins J.F."/>
            <person name="Rensing S.A."/>
            <person name="Schmutz J."/>
            <person name="Symeonidi A."/>
            <person name="Elias M."/>
            <person name="Eveleigh R.J."/>
            <person name="Herman E.K."/>
            <person name="Klute M.J."/>
            <person name="Nakayama T."/>
            <person name="Obornik M."/>
            <person name="Reyes-Prieto A."/>
            <person name="Armbrust E.V."/>
            <person name="Aves S.J."/>
            <person name="Beiko R.G."/>
            <person name="Coutinho P."/>
            <person name="Dacks J.B."/>
            <person name="Durnford D.G."/>
            <person name="Fast N.M."/>
            <person name="Green B.R."/>
            <person name="Grisdale C."/>
            <person name="Hempe F."/>
            <person name="Henrissat B."/>
            <person name="Hoppner M.P."/>
            <person name="Ishida K.-I."/>
            <person name="Kim E."/>
            <person name="Koreny L."/>
            <person name="Kroth P.G."/>
            <person name="Liu Y."/>
            <person name="Malik S.-B."/>
            <person name="Maier U.G."/>
            <person name="McRose D."/>
            <person name="Mock T."/>
            <person name="Neilson J.A."/>
            <person name="Onodera N.T."/>
            <person name="Poole A.M."/>
            <person name="Pritham E.J."/>
            <person name="Richards T.A."/>
            <person name="Rocap G."/>
            <person name="Roy S.W."/>
            <person name="Sarai C."/>
            <person name="Schaack S."/>
            <person name="Shirato S."/>
            <person name="Slamovits C.H."/>
            <person name="Spencer D.F."/>
            <person name="Suzuki S."/>
            <person name="Worden A.Z."/>
            <person name="Zauner S."/>
            <person name="Barry K."/>
            <person name="Bell C."/>
            <person name="Bharti A.K."/>
            <person name="Crow J.A."/>
            <person name="Grimwood J."/>
            <person name="Kramer R."/>
            <person name="Lindquist E."/>
            <person name="Lucas S."/>
            <person name="Salamov A."/>
            <person name="McFadden G.I."/>
            <person name="Lane C.E."/>
            <person name="Keeling P.J."/>
            <person name="Gray M.W."/>
            <person name="Grigoriev I.V."/>
            <person name="Archibald J.M."/>
        </authorList>
    </citation>
    <scope>NUCLEOTIDE SEQUENCE</scope>
    <source>
        <strain evidence="4">CCMP2712</strain>
    </source>
</reference>
<accession>L1IQ23</accession>
<feature type="coiled-coil region" evidence="1">
    <location>
        <begin position="91"/>
        <end position="130"/>
    </location>
</feature>
<dbReference type="HOGENOM" id="CLU_1690088_0_0_1"/>
<dbReference type="RefSeq" id="XP_005824900.1">
    <property type="nucleotide sequence ID" value="XM_005824843.1"/>
</dbReference>
<keyword evidence="1" id="KW-0175">Coiled coil</keyword>
<organism evidence="2">
    <name type="scientific">Guillardia theta (strain CCMP2712)</name>
    <name type="common">Cryptophyte</name>
    <dbReference type="NCBI Taxonomy" id="905079"/>
    <lineage>
        <taxon>Eukaryota</taxon>
        <taxon>Cryptophyceae</taxon>
        <taxon>Pyrenomonadales</taxon>
        <taxon>Geminigeraceae</taxon>
        <taxon>Guillardia</taxon>
    </lineage>
</organism>
<feature type="coiled-coil region" evidence="1">
    <location>
        <begin position="40"/>
        <end position="67"/>
    </location>
</feature>
<keyword evidence="4" id="KW-1185">Reference proteome</keyword>
<reference evidence="3" key="3">
    <citation type="submission" date="2016-03" db="UniProtKB">
        <authorList>
            <consortium name="EnsemblProtists"/>
        </authorList>
    </citation>
    <scope>IDENTIFICATION</scope>
</reference>
<gene>
    <name evidence="2" type="ORF">GUITHDRAFT_115896</name>
</gene>
<evidence type="ECO:0000313" key="2">
    <source>
        <dbReference type="EMBL" id="EKX37920.1"/>
    </source>
</evidence>
<protein>
    <submittedName>
        <fullName evidence="2 3">Uncharacterized protein</fullName>
    </submittedName>
</protein>
<evidence type="ECO:0000313" key="3">
    <source>
        <dbReference type="EnsemblProtists" id="EKX37920"/>
    </source>
</evidence>
<evidence type="ECO:0000256" key="1">
    <source>
        <dbReference type="SAM" id="Coils"/>
    </source>
</evidence>
<dbReference type="Proteomes" id="UP000011087">
    <property type="component" value="Unassembled WGS sequence"/>
</dbReference>
<reference evidence="2 4" key="1">
    <citation type="journal article" date="2012" name="Nature">
        <title>Algal genomes reveal evolutionary mosaicism and the fate of nucleomorphs.</title>
        <authorList>
            <consortium name="DOE Joint Genome Institute"/>
            <person name="Curtis B.A."/>
            <person name="Tanifuji G."/>
            <person name="Burki F."/>
            <person name="Gruber A."/>
            <person name="Irimia M."/>
            <person name="Maruyama S."/>
            <person name="Arias M.C."/>
            <person name="Ball S.G."/>
            <person name="Gile G.H."/>
            <person name="Hirakawa Y."/>
            <person name="Hopkins J.F."/>
            <person name="Kuo A."/>
            <person name="Rensing S.A."/>
            <person name="Schmutz J."/>
            <person name="Symeonidi A."/>
            <person name="Elias M."/>
            <person name="Eveleigh R.J."/>
            <person name="Herman E.K."/>
            <person name="Klute M.J."/>
            <person name="Nakayama T."/>
            <person name="Obornik M."/>
            <person name="Reyes-Prieto A."/>
            <person name="Armbrust E.V."/>
            <person name="Aves S.J."/>
            <person name="Beiko R.G."/>
            <person name="Coutinho P."/>
            <person name="Dacks J.B."/>
            <person name="Durnford D.G."/>
            <person name="Fast N.M."/>
            <person name="Green B.R."/>
            <person name="Grisdale C.J."/>
            <person name="Hempel F."/>
            <person name="Henrissat B."/>
            <person name="Hoppner M.P."/>
            <person name="Ishida K."/>
            <person name="Kim E."/>
            <person name="Koreny L."/>
            <person name="Kroth P.G."/>
            <person name="Liu Y."/>
            <person name="Malik S.B."/>
            <person name="Maier U.G."/>
            <person name="McRose D."/>
            <person name="Mock T."/>
            <person name="Neilson J.A."/>
            <person name="Onodera N.T."/>
            <person name="Poole A.M."/>
            <person name="Pritham E.J."/>
            <person name="Richards T.A."/>
            <person name="Rocap G."/>
            <person name="Roy S.W."/>
            <person name="Sarai C."/>
            <person name="Schaack S."/>
            <person name="Shirato S."/>
            <person name="Slamovits C.H."/>
            <person name="Spencer D.F."/>
            <person name="Suzuki S."/>
            <person name="Worden A.Z."/>
            <person name="Zauner S."/>
            <person name="Barry K."/>
            <person name="Bell C."/>
            <person name="Bharti A.K."/>
            <person name="Crow J.A."/>
            <person name="Grimwood J."/>
            <person name="Kramer R."/>
            <person name="Lindquist E."/>
            <person name="Lucas S."/>
            <person name="Salamov A."/>
            <person name="McFadden G.I."/>
            <person name="Lane C.E."/>
            <person name="Keeling P.J."/>
            <person name="Gray M.W."/>
            <person name="Grigoriev I.V."/>
            <person name="Archibald J.M."/>
        </authorList>
    </citation>
    <scope>NUCLEOTIDE SEQUENCE</scope>
    <source>
        <strain evidence="2 4">CCMP2712</strain>
    </source>
</reference>
<dbReference type="KEGG" id="gtt:GUITHDRAFT_115896"/>
<dbReference type="PaxDb" id="55529-EKX37920"/>
<proteinExistence type="predicted"/>
<dbReference type="EnsemblProtists" id="EKX37920">
    <property type="protein sequence ID" value="EKX37920"/>
    <property type="gene ID" value="GUITHDRAFT_115896"/>
</dbReference>
<dbReference type="AlphaFoldDB" id="L1IQ23"/>
<evidence type="ECO:0000313" key="4">
    <source>
        <dbReference type="Proteomes" id="UP000011087"/>
    </source>
</evidence>
<sequence length="156" mass="18165">MYEAHRSETEWKERIDQLNQAAAWMANAKDLVALNLAHRYDELSVERERQAVEITELREQLVEYQTSDTIVADFAEMKQRNEALWGKLAVSERLVSQQEEVEKDLHAAETQQLHQQIEELSRRLKEKSRLNGTPKKTKVLAVEDKENVFSNMNVAT</sequence>
<dbReference type="GeneID" id="17294656"/>
<dbReference type="EMBL" id="JH993053">
    <property type="protein sequence ID" value="EKX37920.1"/>
    <property type="molecule type" value="Genomic_DNA"/>
</dbReference>